<dbReference type="InterPro" id="IPR003741">
    <property type="entry name" value="LUD_dom"/>
</dbReference>
<dbReference type="OrthoDB" id="9794157at2"/>
<comment type="caution">
    <text evidence="2">The sequence shown here is derived from an EMBL/GenBank/DDBJ whole genome shotgun (WGS) entry which is preliminary data.</text>
</comment>
<evidence type="ECO:0000259" key="1">
    <source>
        <dbReference type="Pfam" id="PF02589"/>
    </source>
</evidence>
<dbReference type="Pfam" id="PF02589">
    <property type="entry name" value="LUD_dom"/>
    <property type="match status" value="1"/>
</dbReference>
<dbReference type="EMBL" id="SRYJ01000008">
    <property type="protein sequence ID" value="TGY71929.1"/>
    <property type="molecule type" value="Genomic_DNA"/>
</dbReference>
<dbReference type="RefSeq" id="WP_016276061.1">
    <property type="nucleotide sequence ID" value="NZ_CAJUNV010000001.1"/>
</dbReference>
<dbReference type="EMBL" id="ASSP01000009">
    <property type="protein sequence ID" value="EOS13814.1"/>
    <property type="molecule type" value="Genomic_DNA"/>
</dbReference>
<gene>
    <name evidence="2" type="ORF">C802_01658</name>
    <name evidence="3" type="ORF">E5339_05005</name>
</gene>
<dbReference type="Proteomes" id="UP000310760">
    <property type="component" value="Unassembled WGS sequence"/>
</dbReference>
<proteinExistence type="predicted"/>
<evidence type="ECO:0000313" key="2">
    <source>
        <dbReference type="EMBL" id="EOS13814.1"/>
    </source>
</evidence>
<dbReference type="AlphaFoldDB" id="R9IA50"/>
<dbReference type="GeneID" id="82154570"/>
<name>R9IA50_9BACT</name>
<dbReference type="HOGENOM" id="CLU_090664_2_0_10"/>
<evidence type="ECO:0000313" key="5">
    <source>
        <dbReference type="Proteomes" id="UP000310760"/>
    </source>
</evidence>
<organism evidence="2 4">
    <name type="scientific">Phocaeicola sartorii</name>
    <dbReference type="NCBI Taxonomy" id="671267"/>
    <lineage>
        <taxon>Bacteria</taxon>
        <taxon>Pseudomonadati</taxon>
        <taxon>Bacteroidota</taxon>
        <taxon>Bacteroidia</taxon>
        <taxon>Bacteroidales</taxon>
        <taxon>Bacteroidaceae</taxon>
        <taxon>Phocaeicola</taxon>
    </lineage>
</organism>
<dbReference type="Gene3D" id="3.40.50.10420">
    <property type="entry name" value="NagB/RpiA/CoA transferase-like"/>
    <property type="match status" value="1"/>
</dbReference>
<dbReference type="Proteomes" id="UP000014200">
    <property type="component" value="Unassembled WGS sequence"/>
</dbReference>
<dbReference type="InterPro" id="IPR037171">
    <property type="entry name" value="NagB/RpiA_transferase-like"/>
</dbReference>
<dbReference type="SUPFAM" id="SSF100950">
    <property type="entry name" value="NagB/RpiA/CoA transferase-like"/>
    <property type="match status" value="1"/>
</dbReference>
<reference evidence="2 4" key="1">
    <citation type="submission" date="2013-04" db="EMBL/GenBank/DDBJ databases">
        <title>The Genome Sequence of Bacteroides massiliensis dnLKV3.</title>
        <authorList>
            <consortium name="The Broad Institute Genomics Platform"/>
            <consortium name="The Broad Institute Genome Sequencing Center for Infectious Disease"/>
            <person name="Earl A."/>
            <person name="Xavier R."/>
            <person name="Kuhn K."/>
            <person name="Stappenbeck T."/>
            <person name="Walker B."/>
            <person name="Young S."/>
            <person name="Zeng Q."/>
            <person name="Gargeya S."/>
            <person name="Fitzgerald M."/>
            <person name="Haas B."/>
            <person name="Abouelleil A."/>
            <person name="Allen A.W."/>
            <person name="Alvarado L."/>
            <person name="Arachchi H.M."/>
            <person name="Berlin A.M."/>
            <person name="Chapman S.B."/>
            <person name="Gainer-Dewar J."/>
            <person name="Goldberg J."/>
            <person name="Griggs A."/>
            <person name="Gujja S."/>
            <person name="Hansen M."/>
            <person name="Howarth C."/>
            <person name="Imamovic A."/>
            <person name="Ireland A."/>
            <person name="Larimer J."/>
            <person name="McCowan C."/>
            <person name="Murphy C."/>
            <person name="Pearson M."/>
            <person name="Poon T.W."/>
            <person name="Priest M."/>
            <person name="Roberts A."/>
            <person name="Saif S."/>
            <person name="Shea T."/>
            <person name="Sisk P."/>
            <person name="Sykes S."/>
            <person name="Wortman J."/>
            <person name="Nusbaum C."/>
            <person name="Birren B."/>
        </authorList>
    </citation>
    <scope>NUCLEOTIDE SEQUENCE [LARGE SCALE GENOMIC DNA]</scope>
    <source>
        <strain evidence="4">dnLKV3</strain>
        <strain evidence="2">DnLKV3</strain>
    </source>
</reference>
<dbReference type="STRING" id="1235788.C802_01658"/>
<dbReference type="PATRIC" id="fig|1235788.3.peg.1695"/>
<feature type="domain" description="LUD" evidence="1">
    <location>
        <begin position="99"/>
        <end position="195"/>
    </location>
</feature>
<protein>
    <recommendedName>
        <fullName evidence="1">LUD domain-containing protein</fullName>
    </recommendedName>
</protein>
<evidence type="ECO:0000313" key="3">
    <source>
        <dbReference type="EMBL" id="TGY71929.1"/>
    </source>
</evidence>
<dbReference type="PANTHER" id="PTHR43682">
    <property type="entry name" value="LACTATE UTILIZATION PROTEIN C"/>
    <property type="match status" value="1"/>
</dbReference>
<accession>R9IA50</accession>
<reference evidence="3 5" key="2">
    <citation type="submission" date="2019-04" db="EMBL/GenBank/DDBJ databases">
        <title>Microbes associate with the intestines of laboratory mice.</title>
        <authorList>
            <person name="Navarre W."/>
            <person name="Wong E."/>
            <person name="Huang K."/>
            <person name="Tropini C."/>
            <person name="Ng K."/>
            <person name="Yu B."/>
        </authorList>
    </citation>
    <scope>NUCLEOTIDE SEQUENCE [LARGE SCALE GENOMIC DNA]</scope>
    <source>
        <strain evidence="3 5">NM22_B1</strain>
    </source>
</reference>
<keyword evidence="4" id="KW-1185">Reference proteome</keyword>
<dbReference type="InterPro" id="IPR024185">
    <property type="entry name" value="FTHF_cligase-like_sf"/>
</dbReference>
<dbReference type="PANTHER" id="PTHR43682:SF1">
    <property type="entry name" value="LACTATE UTILIZATION PROTEIN C"/>
    <property type="match status" value="1"/>
</dbReference>
<evidence type="ECO:0000313" key="4">
    <source>
        <dbReference type="Proteomes" id="UP000014200"/>
    </source>
</evidence>
<sequence>MSSREDILQSIRRATHVKYERPDLKPLEDMALTYPGKVEQFYLIMKQVGGEAVLLEKEEDVNDFIKKAYPEAKRIASNLKSITCATFNPDDVEDPAELNGTDLAVIDGKIGVAENGAVWIEQDVKQRAIYFIAEKLVILLDKNKIVNNMHEAYKLIDTGGYGFGTFISGPSKTADIEQALVMGAHGARDVMVVLI</sequence>